<dbReference type="PROSITE" id="PS01173">
    <property type="entry name" value="LIPASE_GDXG_HIS"/>
    <property type="match status" value="1"/>
</dbReference>
<evidence type="ECO:0000256" key="2">
    <source>
        <dbReference type="SAM" id="SignalP"/>
    </source>
</evidence>
<protein>
    <recommendedName>
        <fullName evidence="3">Carboxylesterase type B domain-containing protein</fullName>
    </recommendedName>
</protein>
<evidence type="ECO:0000259" key="3">
    <source>
        <dbReference type="Pfam" id="PF00135"/>
    </source>
</evidence>
<evidence type="ECO:0000313" key="4">
    <source>
        <dbReference type="EMBL" id="ROV92091.1"/>
    </source>
</evidence>
<evidence type="ECO:0000256" key="1">
    <source>
        <dbReference type="ARBA" id="ARBA00010515"/>
    </source>
</evidence>
<comment type="similarity">
    <text evidence="1">Belongs to the 'GDXG' lipolytic enzyme family.</text>
</comment>
<gene>
    <name evidence="4" type="ORF">VSDG_07511</name>
</gene>
<dbReference type="SUPFAM" id="SSF53474">
    <property type="entry name" value="alpha/beta-Hydrolases"/>
    <property type="match status" value="1"/>
</dbReference>
<dbReference type="InterPro" id="IPR050309">
    <property type="entry name" value="Type-B_Carboxylest/Lipase"/>
</dbReference>
<proteinExistence type="inferred from homology"/>
<dbReference type="PANTHER" id="PTHR11559">
    <property type="entry name" value="CARBOXYLESTERASE"/>
    <property type="match status" value="1"/>
</dbReference>
<dbReference type="InterPro" id="IPR002018">
    <property type="entry name" value="CarbesteraseB"/>
</dbReference>
<dbReference type="EMBL" id="LJZO01000039">
    <property type="protein sequence ID" value="ROV92091.1"/>
    <property type="molecule type" value="Genomic_DNA"/>
</dbReference>
<dbReference type="Pfam" id="PF00135">
    <property type="entry name" value="COesterase"/>
    <property type="match status" value="1"/>
</dbReference>
<reference evidence="4 5" key="1">
    <citation type="submission" date="2015-09" db="EMBL/GenBank/DDBJ databases">
        <title>Host preference determinants of Valsa canker pathogens revealed by comparative genomics.</title>
        <authorList>
            <person name="Yin Z."/>
            <person name="Huang L."/>
        </authorList>
    </citation>
    <scope>NUCLEOTIDE SEQUENCE [LARGE SCALE GENOMIC DNA]</scope>
    <source>
        <strain evidence="4 5">YSFL</strain>
    </source>
</reference>
<dbReference type="Proteomes" id="UP000284375">
    <property type="component" value="Unassembled WGS sequence"/>
</dbReference>
<feature type="signal peptide" evidence="2">
    <location>
        <begin position="1"/>
        <end position="20"/>
    </location>
</feature>
<dbReference type="OrthoDB" id="408631at2759"/>
<name>A0A423VM43_CYTCH</name>
<dbReference type="GO" id="GO:0016787">
    <property type="term" value="F:hydrolase activity"/>
    <property type="evidence" value="ECO:0007669"/>
    <property type="project" value="InterPro"/>
</dbReference>
<comment type="caution">
    <text evidence="4">The sequence shown here is derived from an EMBL/GenBank/DDBJ whole genome shotgun (WGS) entry which is preliminary data.</text>
</comment>
<dbReference type="Gene3D" id="3.40.50.1820">
    <property type="entry name" value="alpha/beta hydrolase"/>
    <property type="match status" value="1"/>
</dbReference>
<feature type="domain" description="Carboxylesterase type B" evidence="3">
    <location>
        <begin position="41"/>
        <end position="531"/>
    </location>
</feature>
<feature type="chain" id="PRO_5019340031" description="Carboxylesterase type B domain-containing protein" evidence="2">
    <location>
        <begin position="21"/>
        <end position="542"/>
    </location>
</feature>
<evidence type="ECO:0000313" key="5">
    <source>
        <dbReference type="Proteomes" id="UP000284375"/>
    </source>
</evidence>
<sequence length="542" mass="58469">MLPSFTSILMLLVATRTTLSSRLDDTPSVDLGYEIHTASTNSSGDFYIFSNIPYAEQPVDDLRFHVVGLPTGTSSTVNNGSADVLCMQAYPEWIIELQAKSYCIDTDLMREMLYAQPGQTEACLMLDVYVPTKVFDGNVPSTAPVVVWMHGGGFTYGSKTSAGDPAGIIARSMLDDSEGVIFVSINYRLGLFGWLGSGGITPNLGLYDQRVAFEWVRNYIHLFGGDPGRITAIGQSAGAASILHHITAYGGAGDVPFANGIIQSPAFQFNLDLDDAYQKTLAEASSVSGQSITDVPELTALDSKTLQYVNFNVVMGASQGLFIYGPAPDGTFVPALPQVLLAEGRFHPNVNIMAGHNSLEAGSFVPHNISTETDLIDALTPVFPELSTSNLTSILDTLYPSSDYESEYLRGVQLISDVDFSCSTRYIAQALNNATHNYIFAYPPGYHGEDTPYTFFNGDTINLDDGLPVNATLARALQDYIVGFAITGDPNGSPAGTALEFPVYGSDATVLEFAYSGLLTRTDDMANERCAWWQEAMVDGRV</sequence>
<accession>A0A423VM43</accession>
<dbReference type="InterPro" id="IPR029058">
    <property type="entry name" value="AB_hydrolase_fold"/>
</dbReference>
<keyword evidence="2" id="KW-0732">Signal</keyword>
<keyword evidence="5" id="KW-1185">Reference proteome</keyword>
<dbReference type="InterPro" id="IPR002168">
    <property type="entry name" value="Lipase_GDXG_HIS_AS"/>
</dbReference>
<dbReference type="AlphaFoldDB" id="A0A423VM43"/>
<organism evidence="4 5">
    <name type="scientific">Cytospora chrysosperma</name>
    <name type="common">Cytospora canker fungus</name>
    <name type="synonym">Sphaeria chrysosperma</name>
    <dbReference type="NCBI Taxonomy" id="252740"/>
    <lineage>
        <taxon>Eukaryota</taxon>
        <taxon>Fungi</taxon>
        <taxon>Dikarya</taxon>
        <taxon>Ascomycota</taxon>
        <taxon>Pezizomycotina</taxon>
        <taxon>Sordariomycetes</taxon>
        <taxon>Sordariomycetidae</taxon>
        <taxon>Diaporthales</taxon>
        <taxon>Cytosporaceae</taxon>
        <taxon>Cytospora</taxon>
    </lineage>
</organism>
<dbReference type="STRING" id="252740.A0A423VM43"/>